<protein>
    <submittedName>
        <fullName evidence="2">Aldehyde dehydrogenase PutA</fullName>
    </submittedName>
</protein>
<dbReference type="RefSeq" id="XP_066653466.1">
    <property type="nucleotide sequence ID" value="XM_066800672.1"/>
</dbReference>
<dbReference type="EMBL" id="JBBPEH010000008">
    <property type="protein sequence ID" value="KAK7534741.1"/>
    <property type="molecule type" value="Genomic_DNA"/>
</dbReference>
<dbReference type="Gene3D" id="3.40.605.10">
    <property type="entry name" value="Aldehyde Dehydrogenase, Chain A, domain 1"/>
    <property type="match status" value="1"/>
</dbReference>
<reference evidence="2 3" key="1">
    <citation type="submission" date="2024-04" db="EMBL/GenBank/DDBJ databases">
        <title>Phyllosticta paracitricarpa is synonymous to the EU quarantine fungus P. citricarpa based on phylogenomic analyses.</title>
        <authorList>
            <consortium name="Lawrence Berkeley National Laboratory"/>
            <person name="Van ingen-buijs V.A."/>
            <person name="Van westerhoven A.C."/>
            <person name="Haridas S."/>
            <person name="Skiadas P."/>
            <person name="Martin F."/>
            <person name="Groenewald J.Z."/>
            <person name="Crous P.W."/>
            <person name="Seidl M.F."/>
        </authorList>
    </citation>
    <scope>NUCLEOTIDE SEQUENCE [LARGE SCALE GENOMIC DNA]</scope>
    <source>
        <strain evidence="2 3">CPC 17464</strain>
    </source>
</reference>
<dbReference type="Proteomes" id="UP001360953">
    <property type="component" value="Unassembled WGS sequence"/>
</dbReference>
<organism evidence="2 3">
    <name type="scientific">Phyllosticta citribraziliensis</name>
    <dbReference type="NCBI Taxonomy" id="989973"/>
    <lineage>
        <taxon>Eukaryota</taxon>
        <taxon>Fungi</taxon>
        <taxon>Dikarya</taxon>
        <taxon>Ascomycota</taxon>
        <taxon>Pezizomycotina</taxon>
        <taxon>Dothideomycetes</taxon>
        <taxon>Dothideomycetes incertae sedis</taxon>
        <taxon>Botryosphaeriales</taxon>
        <taxon>Phyllostictaceae</taxon>
        <taxon>Phyllosticta</taxon>
    </lineage>
</organism>
<sequence length="316" mass="34113">MAYLKESTARDLARVKSTATDGRLANIYWRQDQLRALHSVLIQHEKEALAAIEHDAPRNTPTEARLEYYLTLSAVKQHYASLDPQRSLDDEYRIKHGKDAADRRDAVGIVYVDPTAHTLFYSALVALAAAIAAGNCVVLELETTTLRRVPAVLQTVLKAALDPDVYAIVPSYPSSLDPSTTVQVLQNGARDGVPIHPHDVVSPTSARVLAIVDRTADVAAAARDLVAARFAFGGRSPYAPDLVLVNEFVKTPFLEAAVQETIRFLAEGSKSNGVANGDVKPRREKEDAELAGLKAADGVRVVTSGANGAVVEIESR</sequence>
<evidence type="ECO:0000313" key="2">
    <source>
        <dbReference type="EMBL" id="KAK7534741.1"/>
    </source>
</evidence>
<dbReference type="Gene3D" id="3.40.309.10">
    <property type="entry name" value="Aldehyde Dehydrogenase, Chain A, domain 2"/>
    <property type="match status" value="1"/>
</dbReference>
<proteinExistence type="predicted"/>
<feature type="domain" description="Aldehyde dehydrogenase" evidence="1">
    <location>
        <begin position="25"/>
        <end position="172"/>
    </location>
</feature>
<dbReference type="InterPro" id="IPR016162">
    <property type="entry name" value="Ald_DH_N"/>
</dbReference>
<dbReference type="GeneID" id="92033578"/>
<dbReference type="SUPFAM" id="SSF53720">
    <property type="entry name" value="ALDH-like"/>
    <property type="match status" value="1"/>
</dbReference>
<accession>A0ABR1LHN3</accession>
<dbReference type="PANTHER" id="PTHR43111:SF1">
    <property type="entry name" value="ALDEHYDE DEHYDROGENASE B-RELATED"/>
    <property type="match status" value="1"/>
</dbReference>
<evidence type="ECO:0000259" key="1">
    <source>
        <dbReference type="Pfam" id="PF00171"/>
    </source>
</evidence>
<dbReference type="InterPro" id="IPR016161">
    <property type="entry name" value="Ald_DH/histidinol_DH"/>
</dbReference>
<name>A0ABR1LHN3_9PEZI</name>
<dbReference type="InterPro" id="IPR015590">
    <property type="entry name" value="Aldehyde_DH_dom"/>
</dbReference>
<dbReference type="InterPro" id="IPR016163">
    <property type="entry name" value="Ald_DH_C"/>
</dbReference>
<comment type="caution">
    <text evidence="2">The sequence shown here is derived from an EMBL/GenBank/DDBJ whole genome shotgun (WGS) entry which is preliminary data.</text>
</comment>
<evidence type="ECO:0000313" key="3">
    <source>
        <dbReference type="Proteomes" id="UP001360953"/>
    </source>
</evidence>
<dbReference type="PANTHER" id="PTHR43111">
    <property type="entry name" value="ALDEHYDE DEHYDROGENASE B-RELATED"/>
    <property type="match status" value="1"/>
</dbReference>
<gene>
    <name evidence="2" type="ORF">J3D65DRAFT_628857</name>
</gene>
<keyword evidence="3" id="KW-1185">Reference proteome</keyword>
<dbReference type="Pfam" id="PF00171">
    <property type="entry name" value="Aldedh"/>
    <property type="match status" value="1"/>
</dbReference>